<evidence type="ECO:0000256" key="1">
    <source>
        <dbReference type="SAM" id="MobiDB-lite"/>
    </source>
</evidence>
<dbReference type="Proteomes" id="UP000236723">
    <property type="component" value="Unassembled WGS sequence"/>
</dbReference>
<accession>A0A1H5SA59</accession>
<evidence type="ECO:0008006" key="4">
    <source>
        <dbReference type="Google" id="ProtNLM"/>
    </source>
</evidence>
<name>A0A1H5SA59_9ACTN</name>
<reference evidence="3" key="1">
    <citation type="submission" date="2016-10" db="EMBL/GenBank/DDBJ databases">
        <authorList>
            <person name="Varghese N."/>
            <person name="Submissions S."/>
        </authorList>
    </citation>
    <scope>NUCLEOTIDE SEQUENCE [LARGE SCALE GENOMIC DNA]</scope>
    <source>
        <strain evidence="3">DSM 43163</strain>
    </source>
</reference>
<proteinExistence type="predicted"/>
<gene>
    <name evidence="2" type="ORF">SAMN04489712_101127</name>
</gene>
<dbReference type="RefSeq" id="WP_146087224.1">
    <property type="nucleotide sequence ID" value="NZ_FNVO01000001.1"/>
</dbReference>
<dbReference type="Pfam" id="PF19379">
    <property type="entry name" value="DUF5954"/>
    <property type="match status" value="1"/>
</dbReference>
<protein>
    <recommendedName>
        <fullName evidence="4">PE-PGRS family protein</fullName>
    </recommendedName>
</protein>
<evidence type="ECO:0000313" key="2">
    <source>
        <dbReference type="EMBL" id="SEF47290.1"/>
    </source>
</evidence>
<dbReference type="AlphaFoldDB" id="A0A1H5SA59"/>
<dbReference type="OrthoDB" id="3450280at2"/>
<keyword evidence="3" id="KW-1185">Reference proteome</keyword>
<dbReference type="InterPro" id="IPR045998">
    <property type="entry name" value="DUF5954"/>
</dbReference>
<evidence type="ECO:0000313" key="3">
    <source>
        <dbReference type="Proteomes" id="UP000236723"/>
    </source>
</evidence>
<feature type="region of interest" description="Disordered" evidence="1">
    <location>
        <begin position="125"/>
        <end position="166"/>
    </location>
</feature>
<sequence length="304" mass="33178">MTMGDGDAGGRIFPEDLDAVDPVAAVMLADARRSLSTYPDLVVAGPLFAPAEQVPGGWQAVCPCDPLPQGARELLAAHLRNRGAVAGRTAGRDFQEAARRLEDGSCDELSVLARRFRIVRIEQLMRTGADGPEPPRPTDHDPRPPGPGRPVPRRPPDFIADPARDTRGTDDIVTAELLCQYLDEAARHGSEPAEPFLAPVQLAPMFTVAERSGQLWRPGPRLYGLPQEARDSLVTYFRHVVPSVERPDPLELAEYAEAADLMEDGQRRNGIVAAGRRFRIVRVERMVLVGPDGPETPRPSDRGL</sequence>
<dbReference type="EMBL" id="FNVO01000001">
    <property type="protein sequence ID" value="SEF47290.1"/>
    <property type="molecule type" value="Genomic_DNA"/>
</dbReference>
<organism evidence="2 3">
    <name type="scientific">Thermomonospora echinospora</name>
    <dbReference type="NCBI Taxonomy" id="1992"/>
    <lineage>
        <taxon>Bacteria</taxon>
        <taxon>Bacillati</taxon>
        <taxon>Actinomycetota</taxon>
        <taxon>Actinomycetes</taxon>
        <taxon>Streptosporangiales</taxon>
        <taxon>Thermomonosporaceae</taxon>
        <taxon>Thermomonospora</taxon>
    </lineage>
</organism>